<dbReference type="Pfam" id="PF07690">
    <property type="entry name" value="MFS_1"/>
    <property type="match status" value="1"/>
</dbReference>
<evidence type="ECO:0000256" key="6">
    <source>
        <dbReference type="SAM" id="Phobius"/>
    </source>
</evidence>
<evidence type="ECO:0000256" key="2">
    <source>
        <dbReference type="ARBA" id="ARBA00022448"/>
    </source>
</evidence>
<feature type="transmembrane region" description="Helical" evidence="6">
    <location>
        <begin position="316"/>
        <end position="339"/>
    </location>
</feature>
<proteinExistence type="predicted"/>
<dbReference type="InterPro" id="IPR011701">
    <property type="entry name" value="MFS"/>
</dbReference>
<reference evidence="9" key="1">
    <citation type="journal article" date="2019" name="Int. J. Syst. Evol. Microbiol.">
        <title>The Global Catalogue of Microorganisms (GCM) 10K type strain sequencing project: providing services to taxonomists for standard genome sequencing and annotation.</title>
        <authorList>
            <consortium name="The Broad Institute Genomics Platform"/>
            <consortium name="The Broad Institute Genome Sequencing Center for Infectious Disease"/>
            <person name="Wu L."/>
            <person name="Ma J."/>
        </authorList>
    </citation>
    <scope>NUCLEOTIDE SEQUENCE [LARGE SCALE GENOMIC DNA]</scope>
    <source>
        <strain evidence="9">JCM 12662</strain>
    </source>
</reference>
<feature type="transmembrane region" description="Helical" evidence="6">
    <location>
        <begin position="9"/>
        <end position="28"/>
    </location>
</feature>
<sequence length="409" mass="44834">MRNKSSKHWIVMLTLCGVAISAVGLPVMTNGVFIQPIADSLGVYRGTVSVHNTMTLLLKAVMSLYAPRLIRRYTFKKAMIIGTLLAGLSNYFLGWTNQIWLFNVLGTIRGIGTGMLAWVPLTIVINEWFSEKHGLVTSIVLSFSSITGAIFSPIFTSLIQSLGWAQSYRIMGLLIILFALPIILVPFTVNPRESGYLPYGLVEKGEKDSGQARTVIRREEGVEVSTLLFSLLFIFTLLQTMLIGVPQHFPGFSGTVGWQESVGATMLSIAMISSIGFKLGLGYISDIIGPVKSTVSILSFVGLASILLMLTRRVPILYIAAFFYGSIYAIPSVSVTLLTKEFFGRYHFTRLYPILAFSTSLGGAISLSLVGFIYDFTGSYVPAFAGSLVINIINICVLLYLNKATPKRR</sequence>
<organism evidence="8 9">
    <name type="scientific">Alkalibacterium iburiense</name>
    <dbReference type="NCBI Taxonomy" id="290589"/>
    <lineage>
        <taxon>Bacteria</taxon>
        <taxon>Bacillati</taxon>
        <taxon>Bacillota</taxon>
        <taxon>Bacilli</taxon>
        <taxon>Lactobacillales</taxon>
        <taxon>Carnobacteriaceae</taxon>
        <taxon>Alkalibacterium</taxon>
    </lineage>
</organism>
<feature type="transmembrane region" description="Helical" evidence="6">
    <location>
        <begin position="168"/>
        <end position="189"/>
    </location>
</feature>
<evidence type="ECO:0000256" key="1">
    <source>
        <dbReference type="ARBA" id="ARBA00004651"/>
    </source>
</evidence>
<evidence type="ECO:0000313" key="9">
    <source>
        <dbReference type="Proteomes" id="UP001501166"/>
    </source>
</evidence>
<evidence type="ECO:0000256" key="3">
    <source>
        <dbReference type="ARBA" id="ARBA00022692"/>
    </source>
</evidence>
<feature type="transmembrane region" description="Helical" evidence="6">
    <location>
        <begin position="227"/>
        <end position="249"/>
    </location>
</feature>
<keyword evidence="5 6" id="KW-0472">Membrane</keyword>
<comment type="subcellular location">
    <subcellularLocation>
        <location evidence="1">Cell membrane</location>
        <topology evidence="1">Multi-pass membrane protein</topology>
    </subcellularLocation>
</comment>
<dbReference type="SUPFAM" id="SSF103473">
    <property type="entry name" value="MFS general substrate transporter"/>
    <property type="match status" value="1"/>
</dbReference>
<feature type="domain" description="Major facilitator superfamily (MFS) profile" evidence="7">
    <location>
        <begin position="10"/>
        <end position="406"/>
    </location>
</feature>
<dbReference type="PROSITE" id="PS50850">
    <property type="entry name" value="MFS"/>
    <property type="match status" value="1"/>
</dbReference>
<comment type="caution">
    <text evidence="8">The sequence shown here is derived from an EMBL/GenBank/DDBJ whole genome shotgun (WGS) entry which is preliminary data.</text>
</comment>
<feature type="transmembrane region" description="Helical" evidence="6">
    <location>
        <begin position="135"/>
        <end position="156"/>
    </location>
</feature>
<dbReference type="PANTHER" id="PTHR11360">
    <property type="entry name" value="MONOCARBOXYLATE TRANSPORTER"/>
    <property type="match status" value="1"/>
</dbReference>
<feature type="transmembrane region" description="Helical" evidence="6">
    <location>
        <begin position="380"/>
        <end position="401"/>
    </location>
</feature>
<keyword evidence="2" id="KW-0813">Transport</keyword>
<dbReference type="EMBL" id="BAAACW010000095">
    <property type="protein sequence ID" value="GAA0363746.1"/>
    <property type="molecule type" value="Genomic_DNA"/>
</dbReference>
<feature type="transmembrane region" description="Helical" evidence="6">
    <location>
        <begin position="78"/>
        <end position="94"/>
    </location>
</feature>
<feature type="transmembrane region" description="Helical" evidence="6">
    <location>
        <begin position="351"/>
        <end position="374"/>
    </location>
</feature>
<dbReference type="Proteomes" id="UP001501166">
    <property type="component" value="Unassembled WGS sequence"/>
</dbReference>
<evidence type="ECO:0000313" key="8">
    <source>
        <dbReference type="EMBL" id="GAA0363746.1"/>
    </source>
</evidence>
<gene>
    <name evidence="8" type="ORF">GCM10008932_15270</name>
</gene>
<dbReference type="InterPro" id="IPR050327">
    <property type="entry name" value="Proton-linked_MCT"/>
</dbReference>
<evidence type="ECO:0000256" key="4">
    <source>
        <dbReference type="ARBA" id="ARBA00022989"/>
    </source>
</evidence>
<evidence type="ECO:0000256" key="5">
    <source>
        <dbReference type="ARBA" id="ARBA00023136"/>
    </source>
</evidence>
<feature type="transmembrane region" description="Helical" evidence="6">
    <location>
        <begin position="48"/>
        <end position="66"/>
    </location>
</feature>
<name>A0ABP3H706_9LACT</name>
<keyword evidence="3 6" id="KW-0812">Transmembrane</keyword>
<feature type="transmembrane region" description="Helical" evidence="6">
    <location>
        <begin position="293"/>
        <end position="310"/>
    </location>
</feature>
<accession>A0ABP3H706</accession>
<feature type="transmembrane region" description="Helical" evidence="6">
    <location>
        <begin position="261"/>
        <end position="281"/>
    </location>
</feature>
<protein>
    <submittedName>
        <fullName evidence="8">MFS transporter</fullName>
    </submittedName>
</protein>
<feature type="transmembrane region" description="Helical" evidence="6">
    <location>
        <begin position="100"/>
        <end position="123"/>
    </location>
</feature>
<dbReference type="PANTHER" id="PTHR11360:SF284">
    <property type="entry name" value="EG:103B4.3 PROTEIN-RELATED"/>
    <property type="match status" value="1"/>
</dbReference>
<keyword evidence="4 6" id="KW-1133">Transmembrane helix</keyword>
<dbReference type="InterPro" id="IPR036259">
    <property type="entry name" value="MFS_trans_sf"/>
</dbReference>
<evidence type="ECO:0000259" key="7">
    <source>
        <dbReference type="PROSITE" id="PS50850"/>
    </source>
</evidence>
<dbReference type="InterPro" id="IPR020846">
    <property type="entry name" value="MFS_dom"/>
</dbReference>
<dbReference type="Gene3D" id="1.20.1250.20">
    <property type="entry name" value="MFS general substrate transporter like domains"/>
    <property type="match status" value="2"/>
</dbReference>
<dbReference type="RefSeq" id="WP_343755344.1">
    <property type="nucleotide sequence ID" value="NZ_BAAACW010000095.1"/>
</dbReference>
<keyword evidence="9" id="KW-1185">Reference proteome</keyword>